<gene>
    <name evidence="3" type="primary">iolB</name>
    <name evidence="3" type="ORF">JG30_02790</name>
</gene>
<dbReference type="AlphaFoldDB" id="A0A0F4LZ16"/>
<accession>A0A0F4LZ16</accession>
<dbReference type="GO" id="GO:0102482">
    <property type="term" value="F:5-deoxy-D-glucuronate isomerase activity"/>
    <property type="evidence" value="ECO:0007669"/>
    <property type="project" value="UniProtKB-EC"/>
</dbReference>
<dbReference type="InterPro" id="IPR021120">
    <property type="entry name" value="KduI/IolB_isomerase"/>
</dbReference>
<protein>
    <recommendedName>
        <fullName evidence="2">5-deoxy-glucuronate isomerase</fullName>
        <ecNumber evidence="2">5.3.1.30</ecNumber>
    </recommendedName>
</protein>
<dbReference type="RefSeq" id="WP_046315537.1">
    <property type="nucleotide sequence ID" value="NZ_JBHSZT010000003.1"/>
</dbReference>
<sequence>MNLLFHAQKTNLNTGVILLQKVDATNSPMKYTALKVLLLDQDGIYQEDLASQEACIVVLAGKATVTTNKATYEAIGQRQSIFDKIPTDSVYVGVTNHFRVQAVTANCKIAIAYAPTQKQLPERLIKGDVHQIEHRGKYNIKRTAQNILPDDLPFADKLLVVEVYTDAANWSSYPPHRHDRENPPEETYLEEIYYHEINPSDGFVFQHVYTDDRSLDETMTVENSDAVIVPKGYHPVGVPDGYDSYYLNVMGGPIRQWDFHNDPKFEWLLQRK</sequence>
<dbReference type="PIRSF" id="PIRSF036628">
    <property type="entry name" value="IolB"/>
    <property type="match status" value="1"/>
</dbReference>
<reference evidence="3 4" key="1">
    <citation type="submission" date="2015-01" db="EMBL/GenBank/DDBJ databases">
        <title>Comparative genomics of the lactic acid bacteria isolated from the honey bee gut.</title>
        <authorList>
            <person name="Ellegaard K.M."/>
            <person name="Tamarit D."/>
            <person name="Javelind E."/>
            <person name="Olofsson T."/>
            <person name="Andersson S.G."/>
            <person name="Vasquez A."/>
        </authorList>
    </citation>
    <scope>NUCLEOTIDE SEQUENCE [LARGE SCALE GENOMIC DNA]</scope>
    <source>
        <strain evidence="3 4">Bin4</strain>
    </source>
</reference>
<dbReference type="SUPFAM" id="SSF51182">
    <property type="entry name" value="RmlC-like cupins"/>
    <property type="match status" value="1"/>
</dbReference>
<dbReference type="STRING" id="1218492.JG30_02790"/>
<dbReference type="Proteomes" id="UP000033558">
    <property type="component" value="Unassembled WGS sequence"/>
</dbReference>
<dbReference type="EMBL" id="JXJQ01000003">
    <property type="protein sequence ID" value="KJY62816.1"/>
    <property type="molecule type" value="Genomic_DNA"/>
</dbReference>
<proteinExistence type="predicted"/>
<dbReference type="InterPro" id="IPR024203">
    <property type="entry name" value="Deoxy-glucuronate_isom_IolB"/>
</dbReference>
<evidence type="ECO:0000256" key="2">
    <source>
        <dbReference type="NCBIfam" id="TIGR04378"/>
    </source>
</evidence>
<dbReference type="EC" id="5.3.1.30" evidence="2"/>
<dbReference type="GO" id="GO:0008880">
    <property type="term" value="F:glucuronate isomerase activity"/>
    <property type="evidence" value="ECO:0007669"/>
    <property type="project" value="InterPro"/>
</dbReference>
<evidence type="ECO:0000256" key="1">
    <source>
        <dbReference type="ARBA" id="ARBA00023235"/>
    </source>
</evidence>
<dbReference type="NCBIfam" id="TIGR04378">
    <property type="entry name" value="myo_inos_iolB"/>
    <property type="match status" value="1"/>
</dbReference>
<keyword evidence="4" id="KW-1185">Reference proteome</keyword>
<dbReference type="PANTHER" id="PTHR39193:SF1">
    <property type="entry name" value="5-DEOXY-GLUCURONATE ISOMERASE"/>
    <property type="match status" value="1"/>
</dbReference>
<dbReference type="Pfam" id="PF04962">
    <property type="entry name" value="KduI"/>
    <property type="match status" value="1"/>
</dbReference>
<dbReference type="GO" id="GO:0019310">
    <property type="term" value="P:inositol catabolic process"/>
    <property type="evidence" value="ECO:0007669"/>
    <property type="project" value="UniProtKB-UniRule"/>
</dbReference>
<evidence type="ECO:0000313" key="4">
    <source>
        <dbReference type="Proteomes" id="UP000033558"/>
    </source>
</evidence>
<evidence type="ECO:0000313" key="3">
    <source>
        <dbReference type="EMBL" id="KJY62816.1"/>
    </source>
</evidence>
<dbReference type="HOGENOM" id="CLU_066438_1_0_9"/>
<name>A0A0F4LZ16_9LACO</name>
<comment type="caution">
    <text evidence="3">The sequence shown here is derived from an EMBL/GenBank/DDBJ whole genome shotgun (WGS) entry which is preliminary data.</text>
</comment>
<dbReference type="Gene3D" id="2.60.120.10">
    <property type="entry name" value="Jelly Rolls"/>
    <property type="match status" value="2"/>
</dbReference>
<dbReference type="PANTHER" id="PTHR39193">
    <property type="entry name" value="5-DEOXY-GLUCURONATE ISOMERASE"/>
    <property type="match status" value="1"/>
</dbReference>
<organism evidence="3 4">
    <name type="scientific">Bombilactobacillus mellifer</name>
    <dbReference type="NCBI Taxonomy" id="1218492"/>
    <lineage>
        <taxon>Bacteria</taxon>
        <taxon>Bacillati</taxon>
        <taxon>Bacillota</taxon>
        <taxon>Bacilli</taxon>
        <taxon>Lactobacillales</taxon>
        <taxon>Lactobacillaceae</taxon>
        <taxon>Bombilactobacillus</taxon>
    </lineage>
</organism>
<dbReference type="InterPro" id="IPR011051">
    <property type="entry name" value="RmlC_Cupin_sf"/>
</dbReference>
<dbReference type="InterPro" id="IPR014710">
    <property type="entry name" value="RmlC-like_jellyroll"/>
</dbReference>
<dbReference type="PATRIC" id="fig|1218492.5.peg.395"/>
<dbReference type="OrthoDB" id="9799936at2"/>
<keyword evidence="1 3" id="KW-0413">Isomerase</keyword>